<dbReference type="Gene3D" id="1.20.1070.10">
    <property type="entry name" value="Rhodopsin 7-helix transmembrane proteins"/>
    <property type="match status" value="1"/>
</dbReference>
<dbReference type="GO" id="GO:0007166">
    <property type="term" value="P:cell surface receptor signaling pathway"/>
    <property type="evidence" value="ECO:0007669"/>
    <property type="project" value="InterPro"/>
</dbReference>
<comment type="subcellular location">
    <subcellularLocation>
        <location evidence="1">Membrane</location>
        <topology evidence="1">Multi-pass membrane protein</topology>
    </subcellularLocation>
</comment>
<feature type="transmembrane region" description="Helical" evidence="5">
    <location>
        <begin position="653"/>
        <end position="675"/>
    </location>
</feature>
<feature type="transmembrane region" description="Helical" evidence="5">
    <location>
        <begin position="625"/>
        <end position="647"/>
    </location>
</feature>
<feature type="transmembrane region" description="Helical" evidence="5">
    <location>
        <begin position="411"/>
        <end position="434"/>
    </location>
</feature>
<dbReference type="InterPro" id="IPR017981">
    <property type="entry name" value="GPCR_2-like_7TM"/>
</dbReference>
<keyword evidence="8" id="KW-1185">Reference proteome</keyword>
<evidence type="ECO:0000256" key="3">
    <source>
        <dbReference type="ARBA" id="ARBA00022989"/>
    </source>
</evidence>
<dbReference type="InParanoid" id="A0A6L2Q0E3"/>
<gene>
    <name evidence="7" type="ORF">Cfor_05430</name>
</gene>
<dbReference type="EMBL" id="BLKM01012573">
    <property type="protein sequence ID" value="GFG37032.1"/>
    <property type="molecule type" value="Genomic_DNA"/>
</dbReference>
<dbReference type="PROSITE" id="PS50261">
    <property type="entry name" value="G_PROTEIN_RECEP_F2_4"/>
    <property type="match status" value="1"/>
</dbReference>
<dbReference type="Proteomes" id="UP000502823">
    <property type="component" value="Unassembled WGS sequence"/>
</dbReference>
<evidence type="ECO:0000313" key="8">
    <source>
        <dbReference type="Proteomes" id="UP000502823"/>
    </source>
</evidence>
<feature type="transmembrane region" description="Helical" evidence="5">
    <location>
        <begin position="469"/>
        <end position="501"/>
    </location>
</feature>
<dbReference type="GO" id="GO:0004930">
    <property type="term" value="F:G protein-coupled receptor activity"/>
    <property type="evidence" value="ECO:0007669"/>
    <property type="project" value="InterPro"/>
</dbReference>
<dbReference type="AlphaFoldDB" id="A0A6L2Q0E3"/>
<evidence type="ECO:0000256" key="2">
    <source>
        <dbReference type="ARBA" id="ARBA00022692"/>
    </source>
</evidence>
<keyword evidence="4 5" id="KW-0472">Membrane</keyword>
<name>A0A6L2Q0E3_COPFO</name>
<feature type="domain" description="G-protein coupled receptors family 2 profile 2" evidence="6">
    <location>
        <begin position="409"/>
        <end position="677"/>
    </location>
</feature>
<dbReference type="InterPro" id="IPR000832">
    <property type="entry name" value="GPCR_2_secretin-like"/>
</dbReference>
<evidence type="ECO:0000256" key="1">
    <source>
        <dbReference type="ARBA" id="ARBA00004141"/>
    </source>
</evidence>
<dbReference type="OrthoDB" id="6082634at2759"/>
<dbReference type="PANTHER" id="PTHR46953:SF1">
    <property type="entry name" value="G-PROTEIN COUPLED RECEPTOR MTH-LIKE 1-RELATED"/>
    <property type="match status" value="1"/>
</dbReference>
<dbReference type="GO" id="GO:0016020">
    <property type="term" value="C:membrane"/>
    <property type="evidence" value="ECO:0007669"/>
    <property type="project" value="UniProtKB-SubCell"/>
</dbReference>
<keyword evidence="3 5" id="KW-1133">Transmembrane helix</keyword>
<organism evidence="7 8">
    <name type="scientific">Coptotermes formosanus</name>
    <name type="common">Formosan subterranean termite</name>
    <dbReference type="NCBI Taxonomy" id="36987"/>
    <lineage>
        <taxon>Eukaryota</taxon>
        <taxon>Metazoa</taxon>
        <taxon>Ecdysozoa</taxon>
        <taxon>Arthropoda</taxon>
        <taxon>Hexapoda</taxon>
        <taxon>Insecta</taxon>
        <taxon>Pterygota</taxon>
        <taxon>Neoptera</taxon>
        <taxon>Polyneoptera</taxon>
        <taxon>Dictyoptera</taxon>
        <taxon>Blattodea</taxon>
        <taxon>Blattoidea</taxon>
        <taxon>Termitoidae</taxon>
        <taxon>Rhinotermitidae</taxon>
        <taxon>Coptotermes</taxon>
    </lineage>
</organism>
<keyword evidence="2 5" id="KW-0812">Transmembrane</keyword>
<dbReference type="InterPro" id="IPR052808">
    <property type="entry name" value="GPCR_Mth-like"/>
</dbReference>
<dbReference type="Pfam" id="PF00002">
    <property type="entry name" value="7tm_2"/>
    <property type="match status" value="1"/>
</dbReference>
<comment type="caution">
    <text evidence="7">The sequence shown here is derived from an EMBL/GenBank/DDBJ whole genome shotgun (WGS) entry which is preliminary data.</text>
</comment>
<feature type="transmembrane region" description="Helical" evidence="5">
    <location>
        <begin position="104"/>
        <end position="128"/>
    </location>
</feature>
<sequence>MGLKIGDKKCTVNSYFSSIKSTFTHPDGAAEGGYYVIANRKPTCESGTAIMVTSSNTTQFAVDGNGSVKVSGYTQAVPWHEYCGDAGLILVCPGRLRRDSQKSFVYGVLLIIDGALLIVSVVVTGFLLPSKVAAKFHYRVVTSHNAALAVANVVTGVARIMQLMRNAVCISLDYKCTSYKNYYSPRESNKELPPWLLSEVTVGSRHLSDFRLTIQFGSQTTCEGRQHLVFADDVDLFSLREDGGLVLYDEDYDRNTTFPDSSFCFDRLLLQDSQAVNVILLCPCSTMACIRKCCPSGSYLSEDRQCVPDDTDTVRRAPFHDDSSKYFQLTGLLRCRNGGVYVLRSDASPNNKHFQYRFLDDGRVEGGELKQPIPVEEYCWDVTLGDNGSEIQNLVYCKRRESSGWCSERSVLYGVMILVGAGFLLATLLVYAALPELRNGLHAKYLMAHTASFLVAFVFLGTGQLLPDVHYVICIAIAFIIQFTFIAAFLWLNVMCIDIAWAFSGLRPPQGSALERDHKKFILYSVYAWGTSGTLSVITATVEFVPGLAVGSPLKPNFGRRACWFEESDATLAYFYGPMAFLLLVNLILFLYTAARIIAVRRDTAILSRAGSTSGSAIHKDRQRLVLYVKLFSLMGLTWITEIISWAVGGADYYWYVPDFVNMLRAVFIFVFFCCKRNVLKLLKARFASCLPHAKITDGRSGASLSGPTTSLRLTASIKNNTGRPSQDT</sequence>
<feature type="transmembrane region" description="Helical" evidence="5">
    <location>
        <begin position="573"/>
        <end position="592"/>
    </location>
</feature>
<evidence type="ECO:0000259" key="6">
    <source>
        <dbReference type="PROSITE" id="PS50261"/>
    </source>
</evidence>
<feature type="transmembrane region" description="Helical" evidence="5">
    <location>
        <begin position="521"/>
        <end position="542"/>
    </location>
</feature>
<feature type="transmembrane region" description="Helical" evidence="5">
    <location>
        <begin position="446"/>
        <end position="463"/>
    </location>
</feature>
<proteinExistence type="predicted"/>
<dbReference type="CDD" id="cd15039">
    <property type="entry name" value="7tmB3_Methuselah-like"/>
    <property type="match status" value="1"/>
</dbReference>
<dbReference type="PANTHER" id="PTHR46953">
    <property type="entry name" value="G-PROTEIN COUPLED RECEPTOR MTH-LIKE 1-RELATED"/>
    <property type="match status" value="1"/>
</dbReference>
<accession>A0A6L2Q0E3</accession>
<reference evidence="8" key="1">
    <citation type="submission" date="2020-01" db="EMBL/GenBank/DDBJ databases">
        <title>Draft genome sequence of the Termite Coptotermes fromosanus.</title>
        <authorList>
            <person name="Itakura S."/>
            <person name="Yosikawa Y."/>
            <person name="Umezawa K."/>
        </authorList>
    </citation>
    <scope>NUCLEOTIDE SEQUENCE [LARGE SCALE GENOMIC DNA]</scope>
</reference>
<protein>
    <recommendedName>
        <fullName evidence="6">G-protein coupled receptors family 2 profile 2 domain-containing protein</fullName>
    </recommendedName>
</protein>
<evidence type="ECO:0000256" key="5">
    <source>
        <dbReference type="SAM" id="Phobius"/>
    </source>
</evidence>
<evidence type="ECO:0000313" key="7">
    <source>
        <dbReference type="EMBL" id="GFG37032.1"/>
    </source>
</evidence>
<evidence type="ECO:0000256" key="4">
    <source>
        <dbReference type="ARBA" id="ARBA00023136"/>
    </source>
</evidence>